<dbReference type="HOGENOM" id="CLU_2496259_0_0_7"/>
<protein>
    <submittedName>
        <fullName evidence="1">Uncharacterized protein</fullName>
    </submittedName>
</protein>
<dbReference type="Proteomes" id="UP000002139">
    <property type="component" value="Chromosome"/>
</dbReference>
<name>A9GYI2_SORC5</name>
<dbReference type="RefSeq" id="WP_012239683.1">
    <property type="nucleotide sequence ID" value="NC_010162.1"/>
</dbReference>
<evidence type="ECO:0000313" key="1">
    <source>
        <dbReference type="EMBL" id="CAN97244.1"/>
    </source>
</evidence>
<dbReference type="KEGG" id="scl:sce7075"/>
<sequence>MTSSQRIWVGPLDAEAAREVDAQGAAAHVEQVLEEVGGFAYGLQWLGERLLKRLGSPRRSTKRKASYRMAVPCWLYLPGPRFLHTP</sequence>
<dbReference type="EMBL" id="AM746676">
    <property type="protein sequence ID" value="CAN97244.1"/>
    <property type="molecule type" value="Genomic_DNA"/>
</dbReference>
<accession>A9GYI2</accession>
<reference evidence="1 2" key="1">
    <citation type="journal article" date="2007" name="Nat. Biotechnol.">
        <title>Complete genome sequence of the myxobacterium Sorangium cellulosum.</title>
        <authorList>
            <person name="Schneiker S."/>
            <person name="Perlova O."/>
            <person name="Kaiser O."/>
            <person name="Gerth K."/>
            <person name="Alici A."/>
            <person name="Altmeyer M.O."/>
            <person name="Bartels D."/>
            <person name="Bekel T."/>
            <person name="Beyer S."/>
            <person name="Bode E."/>
            <person name="Bode H.B."/>
            <person name="Bolten C.J."/>
            <person name="Choudhuri J.V."/>
            <person name="Doss S."/>
            <person name="Elnakady Y.A."/>
            <person name="Frank B."/>
            <person name="Gaigalat L."/>
            <person name="Goesmann A."/>
            <person name="Groeger C."/>
            <person name="Gross F."/>
            <person name="Jelsbak L."/>
            <person name="Jelsbak L."/>
            <person name="Kalinowski J."/>
            <person name="Kegler C."/>
            <person name="Knauber T."/>
            <person name="Konietzny S."/>
            <person name="Kopp M."/>
            <person name="Krause L."/>
            <person name="Krug D."/>
            <person name="Linke B."/>
            <person name="Mahmud T."/>
            <person name="Martinez-Arias R."/>
            <person name="McHardy A.C."/>
            <person name="Merai M."/>
            <person name="Meyer F."/>
            <person name="Mormann S."/>
            <person name="Munoz-Dorado J."/>
            <person name="Perez J."/>
            <person name="Pradella S."/>
            <person name="Rachid S."/>
            <person name="Raddatz G."/>
            <person name="Rosenau F."/>
            <person name="Rueckert C."/>
            <person name="Sasse F."/>
            <person name="Scharfe M."/>
            <person name="Schuster S.C."/>
            <person name="Suen G."/>
            <person name="Treuner-Lange A."/>
            <person name="Velicer G.J."/>
            <person name="Vorholter F.-J."/>
            <person name="Weissman K.J."/>
            <person name="Welch R.D."/>
            <person name="Wenzel S.C."/>
            <person name="Whitworth D.E."/>
            <person name="Wilhelm S."/>
            <person name="Wittmann C."/>
            <person name="Bloecker H."/>
            <person name="Puehler A."/>
            <person name="Mueller R."/>
        </authorList>
    </citation>
    <scope>NUCLEOTIDE SEQUENCE [LARGE SCALE GENOMIC DNA]</scope>
    <source>
        <strain evidence="2">So ce56</strain>
    </source>
</reference>
<organism evidence="1 2">
    <name type="scientific">Sorangium cellulosum (strain So ce56)</name>
    <name type="common">Polyangium cellulosum (strain So ce56)</name>
    <dbReference type="NCBI Taxonomy" id="448385"/>
    <lineage>
        <taxon>Bacteria</taxon>
        <taxon>Pseudomonadati</taxon>
        <taxon>Myxococcota</taxon>
        <taxon>Polyangia</taxon>
        <taxon>Polyangiales</taxon>
        <taxon>Polyangiaceae</taxon>
        <taxon>Sorangium</taxon>
    </lineage>
</organism>
<dbReference type="STRING" id="448385.sce7075"/>
<dbReference type="BioCyc" id="SCEL448385:SCE_RS36290-MONOMER"/>
<dbReference type="OrthoDB" id="9788270at2"/>
<evidence type="ECO:0000313" key="2">
    <source>
        <dbReference type="Proteomes" id="UP000002139"/>
    </source>
</evidence>
<gene>
    <name evidence="1" type="ordered locus">sce7075</name>
</gene>
<dbReference type="AlphaFoldDB" id="A9GYI2"/>
<keyword evidence="2" id="KW-1185">Reference proteome</keyword>
<proteinExistence type="predicted"/>